<keyword evidence="4" id="KW-0808">Transferase</keyword>
<organism evidence="4 5">
    <name type="scientific">Hyphomicrobium denitrificans (strain ATCC 51888 / DSM 1869 / NCIMB 11706 / TK 0415)</name>
    <dbReference type="NCBI Taxonomy" id="582899"/>
    <lineage>
        <taxon>Bacteria</taxon>
        <taxon>Pseudomonadati</taxon>
        <taxon>Pseudomonadota</taxon>
        <taxon>Alphaproteobacteria</taxon>
        <taxon>Hyphomicrobiales</taxon>
        <taxon>Hyphomicrobiaceae</taxon>
        <taxon>Hyphomicrobium</taxon>
    </lineage>
</organism>
<keyword evidence="5" id="KW-1185">Reference proteome</keyword>
<proteinExistence type="predicted"/>
<dbReference type="eggNOG" id="COG1835">
    <property type="taxonomic scope" value="Bacteria"/>
</dbReference>
<name>D8JTV5_HYPDA</name>
<dbReference type="InterPro" id="IPR043968">
    <property type="entry name" value="SGNH"/>
</dbReference>
<dbReference type="GO" id="GO:0016747">
    <property type="term" value="F:acyltransferase activity, transferring groups other than amino-acyl groups"/>
    <property type="evidence" value="ECO:0007669"/>
    <property type="project" value="InterPro"/>
</dbReference>
<dbReference type="AlphaFoldDB" id="D8JTV5"/>
<gene>
    <name evidence="4" type="ordered locus">Hden_2707</name>
</gene>
<feature type="transmembrane region" description="Helical" evidence="1">
    <location>
        <begin position="227"/>
        <end position="245"/>
    </location>
</feature>
<dbReference type="eggNOG" id="COG2755">
    <property type="taxonomic scope" value="Bacteria"/>
</dbReference>
<evidence type="ECO:0000313" key="5">
    <source>
        <dbReference type="Proteomes" id="UP000002033"/>
    </source>
</evidence>
<evidence type="ECO:0000256" key="1">
    <source>
        <dbReference type="SAM" id="Phobius"/>
    </source>
</evidence>
<feature type="transmembrane region" description="Helical" evidence="1">
    <location>
        <begin position="275"/>
        <end position="295"/>
    </location>
</feature>
<evidence type="ECO:0000259" key="2">
    <source>
        <dbReference type="Pfam" id="PF01757"/>
    </source>
</evidence>
<feature type="transmembrane region" description="Helical" evidence="1">
    <location>
        <begin position="167"/>
        <end position="187"/>
    </location>
</feature>
<feature type="transmembrane region" description="Helical" evidence="1">
    <location>
        <begin position="251"/>
        <end position="268"/>
    </location>
</feature>
<protein>
    <submittedName>
        <fullName evidence="4">Acyltransferase 3</fullName>
    </submittedName>
</protein>
<evidence type="ECO:0000259" key="3">
    <source>
        <dbReference type="Pfam" id="PF19040"/>
    </source>
</evidence>
<feature type="transmembrane region" description="Helical" evidence="1">
    <location>
        <begin position="77"/>
        <end position="97"/>
    </location>
</feature>
<dbReference type="HOGENOM" id="CLU_005679_10_4_5"/>
<dbReference type="PANTHER" id="PTHR23028:SF53">
    <property type="entry name" value="ACYL_TRANSF_3 DOMAIN-CONTAINING PROTEIN"/>
    <property type="match status" value="1"/>
</dbReference>
<dbReference type="Pfam" id="PF01757">
    <property type="entry name" value="Acyl_transf_3"/>
    <property type="match status" value="1"/>
</dbReference>
<dbReference type="GO" id="GO:0009103">
    <property type="term" value="P:lipopolysaccharide biosynthetic process"/>
    <property type="evidence" value="ECO:0007669"/>
    <property type="project" value="TreeGrafter"/>
</dbReference>
<feature type="transmembrane region" description="Helical" evidence="1">
    <location>
        <begin position="36"/>
        <end position="56"/>
    </location>
</feature>
<dbReference type="Proteomes" id="UP000002033">
    <property type="component" value="Chromosome"/>
</dbReference>
<feature type="transmembrane region" description="Helical" evidence="1">
    <location>
        <begin position="349"/>
        <end position="369"/>
    </location>
</feature>
<dbReference type="InterPro" id="IPR002656">
    <property type="entry name" value="Acyl_transf_3_dom"/>
</dbReference>
<evidence type="ECO:0000313" key="4">
    <source>
        <dbReference type="EMBL" id="ADJ24503.1"/>
    </source>
</evidence>
<dbReference type="Pfam" id="PF19040">
    <property type="entry name" value="SGNH"/>
    <property type="match status" value="1"/>
</dbReference>
<feature type="domain" description="Acyltransferase 3" evidence="2">
    <location>
        <begin position="11"/>
        <end position="330"/>
    </location>
</feature>
<accession>D8JTV5</accession>
<dbReference type="KEGG" id="hdn:Hden_2707"/>
<feature type="transmembrane region" description="Helical" evidence="1">
    <location>
        <begin position="103"/>
        <end position="120"/>
    </location>
</feature>
<dbReference type="OrthoDB" id="9796461at2"/>
<feature type="domain" description="SGNH" evidence="3">
    <location>
        <begin position="398"/>
        <end position="625"/>
    </location>
</feature>
<dbReference type="SUPFAM" id="SSF52266">
    <property type="entry name" value="SGNH hydrolase"/>
    <property type="match status" value="1"/>
</dbReference>
<sequence>MRDGHLGYRPELDGLRAVAVVSVFLCHLGMKPFSGGYVGVDVFFVLSGFLITQIIAADLRAGRFSLANFYERRIRRIVPALVFVCAFSTVAAVAVLLPSELKAYAASLLAAALSVSNVWFSSMTGYFDPAAATQPLLHTWSLGVEEQFYVAFPLLLSFAYRFGRKGVSLFVCGAFVISLAMSIALTPDNNRSAYFLIHTRAWELLLGSVIALGLIPAPARTWQRESASTIGLFAIAVAVICFGEKTPFPGYAALLPCLGAALIIWAGGTTIVARGLSFAPIVFVGLISYSLYLWHWPLIVFAKLLLVQPFTPTQQLTLIAVATALSILTWRFVETPFRRRAGAMSSRKAVFAGGGLSLGALAASAAMLVSVQGMPKRFPEEILSIAAGAQDASARRTDCHFDGTLAGDFDKSCVLGAPVAPATIVYGDSHGAELAVALGALAELRNESVRELTASGCPPALDFTYPGKGECPAYNAKTIEHLVALAPTTIVVAANAVAWTQEYSVDFTRGLEAALRAMSSAGHRVILFGQVPPHPNQLPVPATLARQAMLGTKPETYAFRPDMKALRTLDATLAGIATAAGATYISLLPALCNENECKAAIDGAVLYFDDNHLTVAGEKLIAAKLLAPVLWPGETAAQSIESGKPGTLP</sequence>
<dbReference type="PANTHER" id="PTHR23028">
    <property type="entry name" value="ACETYLTRANSFERASE"/>
    <property type="match status" value="1"/>
</dbReference>
<dbReference type="RefSeq" id="WP_013216662.1">
    <property type="nucleotide sequence ID" value="NC_014313.1"/>
</dbReference>
<feature type="transmembrane region" description="Helical" evidence="1">
    <location>
        <begin position="193"/>
        <end position="215"/>
    </location>
</feature>
<dbReference type="GO" id="GO:0016020">
    <property type="term" value="C:membrane"/>
    <property type="evidence" value="ECO:0007669"/>
    <property type="project" value="TreeGrafter"/>
</dbReference>
<dbReference type="EMBL" id="CP002083">
    <property type="protein sequence ID" value="ADJ24503.1"/>
    <property type="molecule type" value="Genomic_DNA"/>
</dbReference>
<keyword evidence="4" id="KW-0012">Acyltransferase</keyword>
<dbReference type="STRING" id="582899.Hden_2707"/>
<keyword evidence="1" id="KW-0812">Transmembrane</keyword>
<feature type="transmembrane region" description="Helical" evidence="1">
    <location>
        <begin position="315"/>
        <end position="333"/>
    </location>
</feature>
<keyword evidence="1" id="KW-0472">Membrane</keyword>
<keyword evidence="1" id="KW-1133">Transmembrane helix</keyword>
<reference evidence="5" key="1">
    <citation type="journal article" date="2011" name="J. Bacteriol.">
        <title>Genome sequences of eight morphologically diverse alphaproteobacteria.</title>
        <authorList>
            <consortium name="US DOE Joint Genome Institute"/>
            <person name="Brown P.J."/>
            <person name="Kysela D.T."/>
            <person name="Buechlein A."/>
            <person name="Hemmerich C."/>
            <person name="Brun Y.V."/>
        </authorList>
    </citation>
    <scope>NUCLEOTIDE SEQUENCE [LARGE SCALE GENOMIC DNA]</scope>
    <source>
        <strain evidence="5">ATCC 51888 / DSM 1869 / NCIB 11706 / TK 0415</strain>
    </source>
</reference>
<dbReference type="InterPro" id="IPR050879">
    <property type="entry name" value="Acyltransferase_3"/>
</dbReference>